<sequence length="466" mass="51658">MNSIPNASPGQSKHDRSKRARRAEPITKRTSKDGSISYEFRADVGSKPDGSRDRRRFTYRTLTEAKREYRRITTEVTIGVYARKSTLTVAEACDEWLAGRRGIRSVTLQGYKHDLAVVKRFLGGRKLQQLTKADGDALVDYMLTSGRRSRRGHNPESLAGRVFELVAAHPEGISIADLAAAFPNEDVHTCLSGLKRANRVARLRRGVYAPPDPRAETASAGGVKPITVRSTLTTFGMVIQSFVDQGTLSRNVIALVERPADPLVDDKPATAKSWTLAEVDAFRKSVRDERLYSCWLLSCYGLRRSEVLGIRWSALEGDTLAIRRSRVLVGNDAVEGMPKSRRSLRELPLPPELAAALEELKARQQEETHNAGNAWSNDRLIAVRADGTPIRHEWYSDEFQRLRARAGLRRLHLKGLRNTSVSLMLAGGLPVHVVAAWHGHDPAVSLSIYSDAQREDLRAAGAALFG</sequence>
<keyword evidence="9" id="KW-1185">Reference proteome</keyword>
<dbReference type="Gene3D" id="1.10.443.10">
    <property type="entry name" value="Intergrase catalytic core"/>
    <property type="match status" value="1"/>
</dbReference>
<keyword evidence="2 4" id="KW-0238">DNA-binding</keyword>
<dbReference type="InterPro" id="IPR013762">
    <property type="entry name" value="Integrase-like_cat_sf"/>
</dbReference>
<dbReference type="Pfam" id="PF00589">
    <property type="entry name" value="Phage_integrase"/>
    <property type="match status" value="1"/>
</dbReference>
<accession>A0A448I5R1</accession>
<evidence type="ECO:0000256" key="2">
    <source>
        <dbReference type="ARBA" id="ARBA00023125"/>
    </source>
</evidence>
<dbReference type="Gene3D" id="1.10.150.130">
    <property type="match status" value="1"/>
</dbReference>
<dbReference type="GO" id="GO:0015074">
    <property type="term" value="P:DNA integration"/>
    <property type="evidence" value="ECO:0007669"/>
    <property type="project" value="InterPro"/>
</dbReference>
<dbReference type="GO" id="GO:0006310">
    <property type="term" value="P:DNA recombination"/>
    <property type="evidence" value="ECO:0007669"/>
    <property type="project" value="UniProtKB-KW"/>
</dbReference>
<dbReference type="InterPro" id="IPR044068">
    <property type="entry name" value="CB"/>
</dbReference>
<dbReference type="PROSITE" id="PS51898">
    <property type="entry name" value="TYR_RECOMBINASE"/>
    <property type="match status" value="1"/>
</dbReference>
<feature type="domain" description="Core-binding (CB)" evidence="7">
    <location>
        <begin position="84"/>
        <end position="173"/>
    </location>
</feature>
<feature type="compositionally biased region" description="Basic and acidic residues" evidence="5">
    <location>
        <begin position="22"/>
        <end position="32"/>
    </location>
</feature>
<dbReference type="Proteomes" id="UP000282551">
    <property type="component" value="Chromosome"/>
</dbReference>
<organism evidence="8 9">
    <name type="scientific">Mycolicibacterium chitae</name>
    <name type="common">Mycobacterium chitae</name>
    <dbReference type="NCBI Taxonomy" id="1792"/>
    <lineage>
        <taxon>Bacteria</taxon>
        <taxon>Bacillati</taxon>
        <taxon>Actinomycetota</taxon>
        <taxon>Actinomycetes</taxon>
        <taxon>Mycobacteriales</taxon>
        <taxon>Mycobacteriaceae</taxon>
        <taxon>Mycolicibacterium</taxon>
    </lineage>
</organism>
<dbReference type="InterPro" id="IPR011010">
    <property type="entry name" value="DNA_brk_join_enz"/>
</dbReference>
<dbReference type="AlphaFoldDB" id="A0A448I5R1"/>
<dbReference type="InterPro" id="IPR050090">
    <property type="entry name" value="Tyrosine_recombinase_XerCD"/>
</dbReference>
<evidence type="ECO:0000259" key="6">
    <source>
        <dbReference type="PROSITE" id="PS51898"/>
    </source>
</evidence>
<evidence type="ECO:0000313" key="9">
    <source>
        <dbReference type="Proteomes" id="UP000282551"/>
    </source>
</evidence>
<gene>
    <name evidence="8" type="ORF">NCTC10485_02140</name>
</gene>
<comment type="similarity">
    <text evidence="1">Belongs to the 'phage' integrase family.</text>
</comment>
<dbReference type="GO" id="GO:0003677">
    <property type="term" value="F:DNA binding"/>
    <property type="evidence" value="ECO:0007669"/>
    <property type="project" value="UniProtKB-UniRule"/>
</dbReference>
<evidence type="ECO:0000256" key="4">
    <source>
        <dbReference type="PROSITE-ProRule" id="PRU01248"/>
    </source>
</evidence>
<dbReference type="PANTHER" id="PTHR30349">
    <property type="entry name" value="PHAGE INTEGRASE-RELATED"/>
    <property type="match status" value="1"/>
</dbReference>
<dbReference type="InterPro" id="IPR010998">
    <property type="entry name" value="Integrase_recombinase_N"/>
</dbReference>
<keyword evidence="3" id="KW-0233">DNA recombination</keyword>
<proteinExistence type="inferred from homology"/>
<dbReference type="EMBL" id="LR134355">
    <property type="protein sequence ID" value="VEG47848.1"/>
    <property type="molecule type" value="Genomic_DNA"/>
</dbReference>
<evidence type="ECO:0000256" key="1">
    <source>
        <dbReference type="ARBA" id="ARBA00008857"/>
    </source>
</evidence>
<reference evidence="8 9" key="1">
    <citation type="submission" date="2018-12" db="EMBL/GenBank/DDBJ databases">
        <authorList>
            <consortium name="Pathogen Informatics"/>
        </authorList>
    </citation>
    <scope>NUCLEOTIDE SEQUENCE [LARGE SCALE GENOMIC DNA]</scope>
    <source>
        <strain evidence="8 9">NCTC10485</strain>
    </source>
</reference>
<feature type="domain" description="Tyr recombinase" evidence="6">
    <location>
        <begin position="269"/>
        <end position="462"/>
    </location>
</feature>
<dbReference type="PROSITE" id="PS51900">
    <property type="entry name" value="CB"/>
    <property type="match status" value="1"/>
</dbReference>
<feature type="compositionally biased region" description="Polar residues" evidence="5">
    <location>
        <begin position="1"/>
        <end position="11"/>
    </location>
</feature>
<protein>
    <submittedName>
        <fullName evidence="8">Phage integrase family protein</fullName>
    </submittedName>
</protein>
<evidence type="ECO:0000256" key="3">
    <source>
        <dbReference type="ARBA" id="ARBA00023172"/>
    </source>
</evidence>
<dbReference type="RefSeq" id="WP_235666431.1">
    <property type="nucleotide sequence ID" value="NZ_AP022604.1"/>
</dbReference>
<evidence type="ECO:0000313" key="8">
    <source>
        <dbReference type="EMBL" id="VEG47848.1"/>
    </source>
</evidence>
<dbReference type="PANTHER" id="PTHR30349:SF64">
    <property type="entry name" value="PROPHAGE INTEGRASE INTD-RELATED"/>
    <property type="match status" value="1"/>
</dbReference>
<feature type="compositionally biased region" description="Basic and acidic residues" evidence="5">
    <location>
        <begin position="40"/>
        <end position="52"/>
    </location>
</feature>
<evidence type="ECO:0000259" key="7">
    <source>
        <dbReference type="PROSITE" id="PS51900"/>
    </source>
</evidence>
<evidence type="ECO:0000256" key="5">
    <source>
        <dbReference type="SAM" id="MobiDB-lite"/>
    </source>
</evidence>
<dbReference type="InterPro" id="IPR002104">
    <property type="entry name" value="Integrase_catalytic"/>
</dbReference>
<name>A0A448I5R1_MYCCI</name>
<feature type="region of interest" description="Disordered" evidence="5">
    <location>
        <begin position="1"/>
        <end position="53"/>
    </location>
</feature>
<dbReference type="SUPFAM" id="SSF56349">
    <property type="entry name" value="DNA breaking-rejoining enzymes"/>
    <property type="match status" value="1"/>
</dbReference>